<dbReference type="SUPFAM" id="SSF53187">
    <property type="entry name" value="Zn-dependent exopeptidases"/>
    <property type="match status" value="1"/>
</dbReference>
<dbReference type="Pfam" id="PF01546">
    <property type="entry name" value="Peptidase_M20"/>
    <property type="match status" value="1"/>
</dbReference>
<feature type="domain" description="Peptidase M20 dimerisation" evidence="10">
    <location>
        <begin position="217"/>
        <end position="375"/>
    </location>
</feature>
<feature type="active site" evidence="6">
    <location>
        <position position="110"/>
    </location>
</feature>
<evidence type="ECO:0000256" key="8">
    <source>
        <dbReference type="PIRSR" id="PIRSR037242-3"/>
    </source>
</evidence>
<dbReference type="InterPro" id="IPR011650">
    <property type="entry name" value="Peptidase_M20_dimer"/>
</dbReference>
<dbReference type="EMBL" id="JAEUBG010003768">
    <property type="protein sequence ID" value="KAH3682347.1"/>
    <property type="molecule type" value="Genomic_DNA"/>
</dbReference>
<name>A0A9P8Q3A8_WICPI</name>
<reference evidence="11" key="2">
    <citation type="submission" date="2021-01" db="EMBL/GenBank/DDBJ databases">
        <authorList>
            <person name="Schikora-Tamarit M.A."/>
        </authorList>
    </citation>
    <scope>NUCLEOTIDE SEQUENCE</scope>
    <source>
        <strain evidence="11">CBS2887</strain>
    </source>
</reference>
<gene>
    <name evidence="11" type="ORF">WICPIJ_006686</name>
</gene>
<dbReference type="PANTHER" id="PTHR43270:SF4">
    <property type="entry name" value="CARNOSINE DIPEPTIDASE 2, ISOFORM A"/>
    <property type="match status" value="1"/>
</dbReference>
<dbReference type="PIRSF" id="PIRSF037242">
    <property type="entry name" value="CNDP_dipeptidase"/>
    <property type="match status" value="1"/>
</dbReference>
<dbReference type="GO" id="GO:0046872">
    <property type="term" value="F:metal ion binding"/>
    <property type="evidence" value="ECO:0007669"/>
    <property type="project" value="UniProtKB-KW"/>
</dbReference>
<feature type="binding site" evidence="8">
    <location>
        <position position="108"/>
    </location>
    <ligand>
        <name>Mn(2+)</name>
        <dbReference type="ChEBI" id="CHEBI:29035"/>
        <label>2</label>
    </ligand>
</feature>
<comment type="similarity">
    <text evidence="1">Belongs to the peptidase M20A family.</text>
</comment>
<keyword evidence="2" id="KW-0645">Protease</keyword>
<proteinExistence type="inferred from homology"/>
<evidence type="ECO:0000256" key="1">
    <source>
        <dbReference type="ARBA" id="ARBA00006247"/>
    </source>
</evidence>
<feature type="binding site" evidence="8">
    <location>
        <position position="141"/>
    </location>
    <ligand>
        <name>Mn(2+)</name>
        <dbReference type="ChEBI" id="CHEBI:29035"/>
        <label>2</label>
    </ligand>
</feature>
<dbReference type="Proteomes" id="UP000774326">
    <property type="component" value="Unassembled WGS sequence"/>
</dbReference>
<dbReference type="CDD" id="cd05676">
    <property type="entry name" value="M20_dipept_like_CNDP"/>
    <property type="match status" value="1"/>
</dbReference>
<feature type="binding site" evidence="7">
    <location>
        <position position="237"/>
    </location>
    <ligand>
        <name>substrate</name>
        <note>ligand shared between homodimeric partners</note>
    </ligand>
</feature>
<dbReference type="AlphaFoldDB" id="A0A9P8Q3A8"/>
<keyword evidence="12" id="KW-1185">Reference proteome</keyword>
<evidence type="ECO:0000256" key="9">
    <source>
        <dbReference type="PIRSR" id="PIRSR037242-4"/>
    </source>
</evidence>
<dbReference type="InterPro" id="IPR017153">
    <property type="entry name" value="CNDP/DUG1"/>
</dbReference>
<evidence type="ECO:0000313" key="11">
    <source>
        <dbReference type="EMBL" id="KAH3682347.1"/>
    </source>
</evidence>
<dbReference type="Gene3D" id="3.40.630.10">
    <property type="entry name" value="Zn peptidases"/>
    <property type="match status" value="1"/>
</dbReference>
<feature type="binding site" description="in other chain" evidence="7">
    <location>
        <position position="352"/>
    </location>
    <ligand>
        <name>substrate</name>
        <note>ligand shared between homodimeric partners</note>
    </ligand>
</feature>
<evidence type="ECO:0000313" key="12">
    <source>
        <dbReference type="Proteomes" id="UP000774326"/>
    </source>
</evidence>
<dbReference type="GO" id="GO:0070573">
    <property type="term" value="F:metallodipeptidase activity"/>
    <property type="evidence" value="ECO:0007669"/>
    <property type="project" value="InterPro"/>
</dbReference>
<feature type="binding site" evidence="8">
    <location>
        <position position="176"/>
    </location>
    <ligand>
        <name>Mn(2+)</name>
        <dbReference type="ChEBI" id="CHEBI:29035"/>
        <label>1</label>
    </ligand>
</feature>
<evidence type="ECO:0000256" key="7">
    <source>
        <dbReference type="PIRSR" id="PIRSR037242-2"/>
    </source>
</evidence>
<keyword evidence="8" id="KW-0464">Manganese</keyword>
<feature type="binding site" evidence="8">
    <location>
        <position position="141"/>
    </location>
    <ligand>
        <name>Mn(2+)</name>
        <dbReference type="ChEBI" id="CHEBI:29035"/>
        <label>1</label>
    </ligand>
</feature>
<feature type="binding site" evidence="8">
    <location>
        <position position="204"/>
    </location>
    <ligand>
        <name>Mn(2+)</name>
        <dbReference type="ChEBI" id="CHEBI:29035"/>
        <label>2</label>
    </ligand>
</feature>
<feature type="binding site" evidence="7">
    <location>
        <position position="339"/>
    </location>
    <ligand>
        <name>substrate</name>
        <note>ligand shared between homodimeric partners</note>
    </ligand>
</feature>
<protein>
    <recommendedName>
        <fullName evidence="10">Peptidase M20 dimerisation domain-containing protein</fullName>
    </recommendedName>
</protein>
<evidence type="ECO:0000256" key="5">
    <source>
        <dbReference type="ARBA" id="ARBA00023049"/>
    </source>
</evidence>
<dbReference type="GO" id="GO:0006508">
    <property type="term" value="P:proteolysis"/>
    <property type="evidence" value="ECO:0007669"/>
    <property type="project" value="UniProtKB-KW"/>
</dbReference>
<dbReference type="InterPro" id="IPR002933">
    <property type="entry name" value="Peptidase_M20"/>
</dbReference>
<feature type="active site" description="Proton acceptor" evidence="6">
    <location>
        <position position="175"/>
    </location>
</feature>
<evidence type="ECO:0000256" key="6">
    <source>
        <dbReference type="PIRSR" id="PIRSR037242-1"/>
    </source>
</evidence>
<feature type="binding site" description="in other chain" evidence="7">
    <location>
        <position position="454"/>
    </location>
    <ligand>
        <name>substrate</name>
        <note>ligand shared between homodimeric partners</note>
    </ligand>
</feature>
<feature type="site" description="Important for catalytic activity" evidence="9">
    <location>
        <position position="237"/>
    </location>
</feature>
<evidence type="ECO:0000256" key="4">
    <source>
        <dbReference type="ARBA" id="ARBA00022801"/>
    </source>
</evidence>
<dbReference type="InterPro" id="IPR051458">
    <property type="entry name" value="Cyt/Met_Dipeptidase"/>
</dbReference>
<reference evidence="11" key="1">
    <citation type="journal article" date="2021" name="Open Biol.">
        <title>Shared evolutionary footprints suggest mitochondrial oxidative damage underlies multiple complex I losses in fungi.</title>
        <authorList>
            <person name="Schikora-Tamarit M.A."/>
            <person name="Marcet-Houben M."/>
            <person name="Nosek J."/>
            <person name="Gabaldon T."/>
        </authorList>
    </citation>
    <scope>NUCLEOTIDE SEQUENCE</scope>
    <source>
        <strain evidence="11">CBS2887</strain>
    </source>
</reference>
<accession>A0A9P8Q3A8</accession>
<evidence type="ECO:0000259" key="10">
    <source>
        <dbReference type="Pfam" id="PF07687"/>
    </source>
</evidence>
<comment type="cofactor">
    <cofactor evidence="8">
        <name>Mn(2+)</name>
        <dbReference type="ChEBI" id="CHEBI:29035"/>
    </cofactor>
    <text evidence="8">Binds 2 manganese ions per subunit.</text>
</comment>
<evidence type="ECO:0000256" key="3">
    <source>
        <dbReference type="ARBA" id="ARBA00022723"/>
    </source>
</evidence>
<organism evidence="11 12">
    <name type="scientific">Wickerhamomyces pijperi</name>
    <name type="common">Yeast</name>
    <name type="synonym">Pichia pijperi</name>
    <dbReference type="NCBI Taxonomy" id="599730"/>
    <lineage>
        <taxon>Eukaryota</taxon>
        <taxon>Fungi</taxon>
        <taxon>Dikarya</taxon>
        <taxon>Ascomycota</taxon>
        <taxon>Saccharomycotina</taxon>
        <taxon>Saccharomycetes</taxon>
        <taxon>Phaffomycetales</taxon>
        <taxon>Wickerhamomycetaceae</taxon>
        <taxon>Wickerhamomyces</taxon>
    </lineage>
</organism>
<keyword evidence="5" id="KW-0482">Metalloprotease</keyword>
<keyword evidence="4" id="KW-0378">Hydrolase</keyword>
<dbReference type="PANTHER" id="PTHR43270">
    <property type="entry name" value="BETA-ALA-HIS DIPEPTIDASE"/>
    <property type="match status" value="1"/>
</dbReference>
<dbReference type="OrthoDB" id="7832001at2759"/>
<dbReference type="Gene3D" id="3.30.70.360">
    <property type="match status" value="1"/>
</dbReference>
<evidence type="ECO:0000256" key="2">
    <source>
        <dbReference type="ARBA" id="ARBA00022670"/>
    </source>
</evidence>
<feature type="binding site" description="in other chain" evidence="7">
    <location>
        <position position="204"/>
    </location>
    <ligand>
        <name>substrate</name>
        <note>ligand shared between homodimeric partners</note>
    </ligand>
</feature>
<keyword evidence="3 8" id="KW-0479">Metal-binding</keyword>
<dbReference type="Pfam" id="PF07687">
    <property type="entry name" value="M20_dimer"/>
    <property type="match status" value="1"/>
</dbReference>
<sequence>MAPNPNPPQEFAALFAKIDELKPKFIERLQEAVAIPSVSGDESLRPEVVRTAHFLKEELEKLGAKDIELRELGTQPPPVANKDLQLPPIVLSRFGNDPNKKTVLVYGHYDVQPALKEDGWSTDPFTLTQVGDVLYGRGSSDDKGPVIGWLNAIQAHNELGLELPVNLVTCFEGMEESGSLGLDQLIAQEAQAYFKGVDAVTISDNYWLGTTKPVLTYGLRGVNYYEISVKGPAADLHSGLFGGIVAEPMTDLVKLLATLVETNGKINIKGIEEQIAPLTAAEDALYDDIEFDVEVLNQATGSQTALYKTKKEILQHRWRYPSLSVHGIEGAFYEAGAKTVIPAHVKGKFSIRTVPNISSEKLTLLVKQHIDSEFAKLGSPNTATVELIHDGDYWVSDPHNSQFTAASLATEAVWGIKPDLTREGGSIPITLTFEKELKTDVLLLPLGRGDDGAHSTNEKIDVSNYIEGVKTLSAYLHYYSKA</sequence>
<feature type="binding site" evidence="8">
    <location>
        <position position="454"/>
    </location>
    <ligand>
        <name>Mn(2+)</name>
        <dbReference type="ChEBI" id="CHEBI:29035"/>
        <label>1</label>
    </ligand>
</feature>
<comment type="caution">
    <text evidence="11">The sequence shown here is derived from an EMBL/GenBank/DDBJ whole genome shotgun (WGS) entry which is preliminary data.</text>
</comment>
<feature type="binding site" description="in other chain" evidence="7">
    <location>
        <position position="426"/>
    </location>
    <ligand>
        <name>substrate</name>
        <note>ligand shared between homodimeric partners</note>
    </ligand>
</feature>